<keyword evidence="2" id="KW-0378">Hydrolase</keyword>
<dbReference type="InterPro" id="IPR030395">
    <property type="entry name" value="GP_PDE_dom"/>
</dbReference>
<dbReference type="InterPro" id="IPR017946">
    <property type="entry name" value="PLC-like_Pdiesterase_TIM-brl"/>
</dbReference>
<dbReference type="Gene3D" id="3.20.20.190">
    <property type="entry name" value="Phosphatidylinositol (PI) phosphodiesterase"/>
    <property type="match status" value="1"/>
</dbReference>
<dbReference type="Pfam" id="PF03009">
    <property type="entry name" value="GDPD"/>
    <property type="match status" value="1"/>
</dbReference>
<dbReference type="SUPFAM" id="SSF51695">
    <property type="entry name" value="PLC-like phosphodiesterases"/>
    <property type="match status" value="1"/>
</dbReference>
<dbReference type="GO" id="GO:0006629">
    <property type="term" value="P:lipid metabolic process"/>
    <property type="evidence" value="ECO:0007669"/>
    <property type="project" value="InterPro"/>
</dbReference>
<dbReference type="EC" id="3.1.4.46" evidence="2"/>
<dbReference type="PANTHER" id="PTHR46211">
    <property type="entry name" value="GLYCEROPHOSPHORYL DIESTER PHOSPHODIESTERASE"/>
    <property type="match status" value="1"/>
</dbReference>
<proteinExistence type="predicted"/>
<reference evidence="2" key="1">
    <citation type="submission" date="2016-10" db="EMBL/GenBank/DDBJ databases">
        <title>Sequence of Gallionella enrichment culture.</title>
        <authorList>
            <person name="Poehlein A."/>
            <person name="Muehling M."/>
            <person name="Daniel R."/>
        </authorList>
    </citation>
    <scope>NUCLEOTIDE SEQUENCE</scope>
</reference>
<dbReference type="EMBL" id="MLJW01000028">
    <property type="protein sequence ID" value="OIR09173.1"/>
    <property type="molecule type" value="Genomic_DNA"/>
</dbReference>
<organism evidence="2">
    <name type="scientific">mine drainage metagenome</name>
    <dbReference type="NCBI Taxonomy" id="410659"/>
    <lineage>
        <taxon>unclassified sequences</taxon>
        <taxon>metagenomes</taxon>
        <taxon>ecological metagenomes</taxon>
    </lineage>
</organism>
<dbReference type="CDD" id="cd08562">
    <property type="entry name" value="GDPD_EcUgpQ_like"/>
    <property type="match status" value="1"/>
</dbReference>
<comment type="caution">
    <text evidence="2">The sequence shown here is derived from an EMBL/GenBank/DDBJ whole genome shotgun (WGS) entry which is preliminary data.</text>
</comment>
<dbReference type="PANTHER" id="PTHR46211:SF1">
    <property type="entry name" value="GLYCEROPHOSPHODIESTER PHOSPHODIESTERASE, CYTOPLASMIC"/>
    <property type="match status" value="1"/>
</dbReference>
<evidence type="ECO:0000259" key="1">
    <source>
        <dbReference type="PROSITE" id="PS51704"/>
    </source>
</evidence>
<dbReference type="GO" id="GO:0008889">
    <property type="term" value="F:glycerophosphodiester phosphodiesterase activity"/>
    <property type="evidence" value="ECO:0007669"/>
    <property type="project" value="UniProtKB-EC"/>
</dbReference>
<evidence type="ECO:0000313" key="2">
    <source>
        <dbReference type="EMBL" id="OIR09173.1"/>
    </source>
</evidence>
<gene>
    <name evidence="2" type="primary">ugpQ_1</name>
    <name evidence="2" type="ORF">GALL_87800</name>
</gene>
<dbReference type="AlphaFoldDB" id="A0A1J5SYV6"/>
<name>A0A1J5SYV6_9ZZZZ</name>
<dbReference type="PROSITE" id="PS51704">
    <property type="entry name" value="GP_PDE"/>
    <property type="match status" value="1"/>
</dbReference>
<protein>
    <submittedName>
        <fullName evidence="2">Glycerophosphoryl diester phosphodiesterase</fullName>
        <ecNumber evidence="2">3.1.4.46</ecNumber>
    </submittedName>
</protein>
<accession>A0A1J5SYV6</accession>
<sequence length="258" mass="27071">MSQTGWAGVMFPRVIGHRGAAAMAPENTLASFVTAKNQGAPWVELDVQLSADGVAVVFHDECLDRTSTGRGPLSAQSWAALRRLDAGSWFGPAFAGEPIPTLAEAVATIAGLGLGLNLEIKLPAGATAALAERTARIALAEAAPLWPAHLPPPLVSSFHEAALAEAARRSIWPRGLLLERLPSDWRQCAERLGCVSLHVAASPLTPAQAFAVKEAGLALLAYTVNRPAQAERLWQWGVDGVFTDAPGLLLTLPFAPGA</sequence>
<feature type="domain" description="GP-PDE" evidence="1">
    <location>
        <begin position="12"/>
        <end position="253"/>
    </location>
</feature>